<reference evidence="1 2" key="1">
    <citation type="submission" date="2018-04" db="EMBL/GenBank/DDBJ databases">
        <title>Genomic Encyclopedia of Type Strains, Phase IV (KMG-IV): sequencing the most valuable type-strain genomes for metagenomic binning, comparative biology and taxonomic classification.</title>
        <authorList>
            <person name="Goeker M."/>
        </authorList>
    </citation>
    <scope>NUCLEOTIDE SEQUENCE [LARGE SCALE GENOMIC DNA]</scope>
    <source>
        <strain evidence="1 2">DSM 26588</strain>
    </source>
</reference>
<dbReference type="AlphaFoldDB" id="A0A2U1BC61"/>
<proteinExistence type="predicted"/>
<dbReference type="EMBL" id="QEKK01000019">
    <property type="protein sequence ID" value="PVY46177.1"/>
    <property type="molecule type" value="Genomic_DNA"/>
</dbReference>
<organism evidence="1 2">
    <name type="scientific">Intestinimonas butyriciproducens</name>
    <dbReference type="NCBI Taxonomy" id="1297617"/>
    <lineage>
        <taxon>Bacteria</taxon>
        <taxon>Bacillati</taxon>
        <taxon>Bacillota</taxon>
        <taxon>Clostridia</taxon>
        <taxon>Eubacteriales</taxon>
        <taxon>Intestinimonas</taxon>
    </lineage>
</organism>
<evidence type="ECO:0000313" key="1">
    <source>
        <dbReference type="EMBL" id="PVY46177.1"/>
    </source>
</evidence>
<sequence>MKEGVKVTNIMADGSICEDLSTYLDNHELPEDAKSLIVDFIRAGRKIREAQGG</sequence>
<evidence type="ECO:0000313" key="2">
    <source>
        <dbReference type="Proteomes" id="UP000245778"/>
    </source>
</evidence>
<dbReference type="Proteomes" id="UP000245778">
    <property type="component" value="Unassembled WGS sequence"/>
</dbReference>
<dbReference type="RefSeq" id="WP_165366573.1">
    <property type="nucleotide sequence ID" value="NZ_CP011524.1"/>
</dbReference>
<gene>
    <name evidence="1" type="ORF">C7373_1192</name>
</gene>
<accession>A0A2U1BC61</accession>
<dbReference type="InterPro" id="IPR059211">
    <property type="entry name" value="BOW99_gp33-like"/>
</dbReference>
<name>A0A2U1BC61_9FIRM</name>
<protein>
    <submittedName>
        <fullName evidence="1">Uncharacterized protein</fullName>
    </submittedName>
</protein>
<dbReference type="NCBIfam" id="NF047423">
    <property type="entry name" value="BOW99_gp33_fam"/>
    <property type="match status" value="1"/>
</dbReference>
<comment type="caution">
    <text evidence="1">The sequence shown here is derived from an EMBL/GenBank/DDBJ whole genome shotgun (WGS) entry which is preliminary data.</text>
</comment>
<dbReference type="GeneID" id="93230769"/>